<reference evidence="2 3" key="1">
    <citation type="journal article" date="2018" name="Nat. Biotechnol.">
        <title>A standardized bacterial taxonomy based on genome phylogeny substantially revises the tree of life.</title>
        <authorList>
            <person name="Parks D.H."/>
            <person name="Chuvochina M."/>
            <person name="Waite D.W."/>
            <person name="Rinke C."/>
            <person name="Skarshewski A."/>
            <person name="Chaumeil P.A."/>
            <person name="Hugenholtz P."/>
        </authorList>
    </citation>
    <scope>NUCLEOTIDE SEQUENCE [LARGE SCALE GENOMIC DNA]</scope>
    <source>
        <strain evidence="2">UBA9956</strain>
    </source>
</reference>
<dbReference type="EMBL" id="DMZY01000259">
    <property type="protein sequence ID" value="HAV93223.1"/>
    <property type="molecule type" value="Genomic_DNA"/>
</dbReference>
<evidence type="ECO:0000256" key="1">
    <source>
        <dbReference type="SAM" id="Phobius"/>
    </source>
</evidence>
<dbReference type="PANTHER" id="PTHR32024:SF1">
    <property type="entry name" value="KTR SYSTEM POTASSIUM UPTAKE PROTEIN B"/>
    <property type="match status" value="1"/>
</dbReference>
<feature type="transmembrane region" description="Helical" evidence="1">
    <location>
        <begin position="47"/>
        <end position="69"/>
    </location>
</feature>
<evidence type="ECO:0000313" key="2">
    <source>
        <dbReference type="EMBL" id="HAV93223.1"/>
    </source>
</evidence>
<sequence>MQSKYSINENFTLKKTNPSLVVLVGYGVIILAGTLLLLLPLSVKSPAGISFIDALFTSTSAVCVTGLIVKDTEY</sequence>
<organism evidence="2 3">
    <name type="scientific">candidate division WOR-3 bacterium</name>
    <dbReference type="NCBI Taxonomy" id="2052148"/>
    <lineage>
        <taxon>Bacteria</taxon>
        <taxon>Bacteria division WOR-3</taxon>
    </lineage>
</organism>
<feature type="non-terminal residue" evidence="2">
    <location>
        <position position="74"/>
    </location>
</feature>
<keyword evidence="1" id="KW-0472">Membrane</keyword>
<evidence type="ECO:0000313" key="3">
    <source>
        <dbReference type="Proteomes" id="UP000264062"/>
    </source>
</evidence>
<dbReference type="PANTHER" id="PTHR32024">
    <property type="entry name" value="TRK SYSTEM POTASSIUM UPTAKE PROTEIN TRKG-RELATED"/>
    <property type="match status" value="1"/>
</dbReference>
<name>A0A350HCF7_UNCW3</name>
<accession>A0A350HCF7</accession>
<dbReference type="Proteomes" id="UP000264062">
    <property type="component" value="Unassembled WGS sequence"/>
</dbReference>
<keyword evidence="1" id="KW-0812">Transmembrane</keyword>
<gene>
    <name evidence="2" type="ORF">DCW38_08620</name>
</gene>
<feature type="transmembrane region" description="Helical" evidence="1">
    <location>
        <begin position="20"/>
        <end position="41"/>
    </location>
</feature>
<protein>
    <submittedName>
        <fullName evidence="2">Trk family potassium uptake protein</fullName>
    </submittedName>
</protein>
<proteinExistence type="predicted"/>
<dbReference type="AlphaFoldDB" id="A0A350HCF7"/>
<comment type="caution">
    <text evidence="2">The sequence shown here is derived from an EMBL/GenBank/DDBJ whole genome shotgun (WGS) entry which is preliminary data.</text>
</comment>
<keyword evidence="1" id="KW-1133">Transmembrane helix</keyword>